<keyword evidence="4 6" id="KW-1133">Transmembrane helix</keyword>
<evidence type="ECO:0000256" key="1">
    <source>
        <dbReference type="ARBA" id="ARBA00004651"/>
    </source>
</evidence>
<dbReference type="PANTHER" id="PTHR23513">
    <property type="entry name" value="INTEGRAL MEMBRANE EFFLUX PROTEIN-RELATED"/>
    <property type="match status" value="1"/>
</dbReference>
<evidence type="ECO:0000256" key="2">
    <source>
        <dbReference type="ARBA" id="ARBA00022475"/>
    </source>
</evidence>
<dbReference type="PANTHER" id="PTHR23513:SF19">
    <property type="entry name" value="MAJOR FACILITATOR SUPERFAMILY (MFS) PROFILE DOMAIN-CONTAINING PROTEIN"/>
    <property type="match status" value="1"/>
</dbReference>
<dbReference type="EMBL" id="ACFG01000030">
    <property type="protein sequence ID" value="EEH64033.1"/>
    <property type="molecule type" value="Genomic_DNA"/>
</dbReference>
<evidence type="ECO:0000256" key="4">
    <source>
        <dbReference type="ARBA" id="ARBA00022989"/>
    </source>
</evidence>
<dbReference type="Proteomes" id="UP000010301">
    <property type="component" value="Unassembled WGS sequence"/>
</dbReference>
<feature type="transmembrane region" description="Helical" evidence="6">
    <location>
        <begin position="206"/>
        <end position="224"/>
    </location>
</feature>
<keyword evidence="8" id="KW-1185">Reference proteome</keyword>
<dbReference type="Gene3D" id="1.20.1250.20">
    <property type="entry name" value="MFS general substrate transporter like domains"/>
    <property type="match status" value="1"/>
</dbReference>
<protein>
    <recommendedName>
        <fullName evidence="9">Major facilitator superfamily (MFS) profile domain-containing protein</fullName>
    </recommendedName>
</protein>
<feature type="transmembrane region" description="Helical" evidence="6">
    <location>
        <begin position="231"/>
        <end position="256"/>
    </location>
</feature>
<dbReference type="STRING" id="525245.HMPREF0044_1052"/>
<evidence type="ECO:0000256" key="3">
    <source>
        <dbReference type="ARBA" id="ARBA00022692"/>
    </source>
</evidence>
<dbReference type="InterPro" id="IPR011701">
    <property type="entry name" value="MFS"/>
</dbReference>
<keyword evidence="5 6" id="KW-0472">Membrane</keyword>
<reference evidence="7 8" key="1">
    <citation type="submission" date="2009-01" db="EMBL/GenBank/DDBJ databases">
        <authorList>
            <person name="Qin X."/>
            <person name="Bachman B."/>
            <person name="Battles P."/>
            <person name="Bell A."/>
            <person name="Bess C."/>
            <person name="Bickham C."/>
            <person name="Chaboub L."/>
            <person name="Chen D."/>
            <person name="Coyle M."/>
            <person name="Deiros D.R."/>
            <person name="Dinh H."/>
            <person name="Forbes L."/>
            <person name="Fowler G."/>
            <person name="Francisco L."/>
            <person name="Fu Q."/>
            <person name="Gubbala S."/>
            <person name="Hale W."/>
            <person name="Han Y."/>
            <person name="Hemphill L."/>
            <person name="Highlander S.K."/>
            <person name="Hirani K."/>
            <person name="Hogues M."/>
            <person name="Jackson L."/>
            <person name="Jakkamsetti A."/>
            <person name="Javaid M."/>
            <person name="Jiang H."/>
            <person name="Korchina V."/>
            <person name="Kovar C."/>
            <person name="Lara F."/>
            <person name="Lee S."/>
            <person name="Mata R."/>
            <person name="Mathew T."/>
            <person name="Moen C."/>
            <person name="Morales K."/>
            <person name="Munidasa M."/>
            <person name="Nazareth L."/>
            <person name="Ngo R."/>
            <person name="Nguyen L."/>
            <person name="Okwuonu G."/>
            <person name="Ongeri F."/>
            <person name="Patil S."/>
            <person name="Petrosino J."/>
            <person name="Pham C."/>
            <person name="Pham P."/>
            <person name="Pu L.-L."/>
            <person name="Puazo M."/>
            <person name="Raj R."/>
            <person name="Reid J."/>
            <person name="Rouhana J."/>
            <person name="Saada N."/>
            <person name="Shang Y."/>
            <person name="Simmons D."/>
            <person name="Thornton R."/>
            <person name="Warren J."/>
            <person name="Weissenberger G."/>
            <person name="Zhang J."/>
            <person name="Zhang L."/>
            <person name="Zhou C."/>
            <person name="Zhu D."/>
            <person name="Muzny D."/>
            <person name="Worley K."/>
            <person name="Gibbs R."/>
        </authorList>
    </citation>
    <scope>NUCLEOTIDE SEQUENCE [LARGE SCALE GENOMIC DNA]</scope>
    <source>
        <strain evidence="7 8">DSM 15436</strain>
    </source>
</reference>
<feature type="transmembrane region" description="Helical" evidence="6">
    <location>
        <begin position="71"/>
        <end position="98"/>
    </location>
</feature>
<comment type="caution">
    <text evidence="7">The sequence shown here is derived from an EMBL/GenBank/DDBJ whole genome shotgun (WGS) entry which is preliminary data.</text>
</comment>
<feature type="transmembrane region" description="Helical" evidence="6">
    <location>
        <begin position="12"/>
        <end position="30"/>
    </location>
</feature>
<sequence length="262" mass="27737">MALIWLGFNQLSWTFIVIIASASAVWFGLFSQVSNIYLRNLVTKEELPKAFSVNQLRDGAVELSGGPLVGLLLGLGAVFPILANLILSIVSLIVSLVLPQQNAHLVKTSDAESKTGFTAGAIEVVKDALAGIPVIFKSTLLIISTAISALYFPLLNGFIFLLVLDSVSNGKSLISAATFNSVVALGVIFGSLVATKLVDKVPTGGLIIYTLLLPVILAPTAVWVDNFYLKLSLLLLILVLLPAGNASFGGFLMSYIPDEYAG</sequence>
<gene>
    <name evidence="7" type="ORF">HMPREF0044_1052</name>
</gene>
<dbReference type="InterPro" id="IPR036259">
    <property type="entry name" value="MFS_trans_sf"/>
</dbReference>
<dbReference type="HOGENOM" id="CLU_1060191_0_0_11"/>
<dbReference type="GO" id="GO:0005886">
    <property type="term" value="C:plasma membrane"/>
    <property type="evidence" value="ECO:0007669"/>
    <property type="project" value="UniProtKB-SubCell"/>
</dbReference>
<dbReference type="AlphaFoldDB" id="C0W0H4"/>
<evidence type="ECO:0000313" key="7">
    <source>
        <dbReference type="EMBL" id="EEH64033.1"/>
    </source>
</evidence>
<accession>C0W0H4</accession>
<dbReference type="Pfam" id="PF07690">
    <property type="entry name" value="MFS_1"/>
    <property type="match status" value="1"/>
</dbReference>
<feature type="transmembrane region" description="Helical" evidence="6">
    <location>
        <begin position="176"/>
        <end position="194"/>
    </location>
</feature>
<evidence type="ECO:0000256" key="5">
    <source>
        <dbReference type="ARBA" id="ARBA00023136"/>
    </source>
</evidence>
<dbReference type="GO" id="GO:0022857">
    <property type="term" value="F:transmembrane transporter activity"/>
    <property type="evidence" value="ECO:0007669"/>
    <property type="project" value="InterPro"/>
</dbReference>
<evidence type="ECO:0000256" key="6">
    <source>
        <dbReference type="SAM" id="Phobius"/>
    </source>
</evidence>
<feature type="transmembrane region" description="Helical" evidence="6">
    <location>
        <begin position="140"/>
        <end position="164"/>
    </location>
</feature>
<organism evidence="7 8">
    <name type="scientific">Gleimia coleocanis DSM 15436</name>
    <dbReference type="NCBI Taxonomy" id="525245"/>
    <lineage>
        <taxon>Bacteria</taxon>
        <taxon>Bacillati</taxon>
        <taxon>Actinomycetota</taxon>
        <taxon>Actinomycetes</taxon>
        <taxon>Actinomycetales</taxon>
        <taxon>Actinomycetaceae</taxon>
        <taxon>Gleimia</taxon>
    </lineage>
</organism>
<dbReference type="eggNOG" id="COG0477">
    <property type="taxonomic scope" value="Bacteria"/>
</dbReference>
<proteinExistence type="predicted"/>
<comment type="subcellular location">
    <subcellularLocation>
        <location evidence="1">Cell membrane</location>
        <topology evidence="1">Multi-pass membrane protein</topology>
    </subcellularLocation>
</comment>
<evidence type="ECO:0000313" key="8">
    <source>
        <dbReference type="Proteomes" id="UP000010301"/>
    </source>
</evidence>
<name>C0W0H4_9ACTO</name>
<keyword evidence="2" id="KW-1003">Cell membrane</keyword>
<evidence type="ECO:0008006" key="9">
    <source>
        <dbReference type="Google" id="ProtNLM"/>
    </source>
</evidence>
<dbReference type="SUPFAM" id="SSF103473">
    <property type="entry name" value="MFS general substrate transporter"/>
    <property type="match status" value="1"/>
</dbReference>
<keyword evidence="3 6" id="KW-0812">Transmembrane</keyword>